<keyword evidence="4" id="KW-1185">Reference proteome</keyword>
<reference evidence="3 4" key="1">
    <citation type="submission" date="2016-09" db="EMBL/GenBank/DDBJ databases">
        <title>Extensive genetic diversity and differential bi-allelic expression allows diatom success in the polar Southern Ocean.</title>
        <authorList>
            <consortium name="DOE Joint Genome Institute"/>
            <person name="Mock T."/>
            <person name="Otillar R.P."/>
            <person name="Strauss J."/>
            <person name="Dupont C."/>
            <person name="Frickenhaus S."/>
            <person name="Maumus F."/>
            <person name="Mcmullan M."/>
            <person name="Sanges R."/>
            <person name="Schmutz J."/>
            <person name="Toseland A."/>
            <person name="Valas R."/>
            <person name="Veluchamy A."/>
            <person name="Ward B.J."/>
            <person name="Allen A."/>
            <person name="Barry K."/>
            <person name="Falciatore A."/>
            <person name="Ferrante M."/>
            <person name="Fortunato A.E."/>
            <person name="Gloeckner G."/>
            <person name="Gruber A."/>
            <person name="Hipkin R."/>
            <person name="Janech M."/>
            <person name="Kroth P."/>
            <person name="Leese F."/>
            <person name="Lindquist E."/>
            <person name="Lyon B.R."/>
            <person name="Martin J."/>
            <person name="Mayer C."/>
            <person name="Parker M."/>
            <person name="Quesneville H."/>
            <person name="Raymond J."/>
            <person name="Uhlig C."/>
            <person name="Valentin K.U."/>
            <person name="Worden A.Z."/>
            <person name="Armbrust E.V."/>
            <person name="Bowler C."/>
            <person name="Green B."/>
            <person name="Moulton V."/>
            <person name="Van Oosterhout C."/>
            <person name="Grigoriev I."/>
        </authorList>
    </citation>
    <scope>NUCLEOTIDE SEQUENCE [LARGE SCALE GENOMIC DNA]</scope>
    <source>
        <strain evidence="3 4">CCMP1102</strain>
    </source>
</reference>
<dbReference type="AlphaFoldDB" id="A0A1E7ESZ9"/>
<dbReference type="InParanoid" id="A0A1E7ESZ9"/>
<evidence type="ECO:0000313" key="4">
    <source>
        <dbReference type="Proteomes" id="UP000095751"/>
    </source>
</evidence>
<evidence type="ECO:0000256" key="1">
    <source>
        <dbReference type="SAM" id="MobiDB-lite"/>
    </source>
</evidence>
<keyword evidence="2" id="KW-0472">Membrane</keyword>
<feature type="region of interest" description="Disordered" evidence="1">
    <location>
        <begin position="246"/>
        <end position="267"/>
    </location>
</feature>
<sequence>MSDAGADVTQPIIRVPPGFGVCLDVVTEKASRCVLSEKSCQSGKEVYSPFYERRTNNDNNRLSCNFPHDVTIGRCTSSLDDKRCAPSSNSCGTKSSFYNITDPTCSLLEDTSTRMSITFPACSNLVDTNNEWQCVLDNYDCLSGERFNYAKWTTDWADKPCHCEDVPTGVCYQPPKSVSTSTTTETNTNTIPTNAMMLTPTNSFCAVTPRDCPTTTHRWISARDFMELSSDRSSATSHCRLCNESSIKKEKQPQQQQQQQQKQPNSYLAAGACQDDKKTTSSFVLCAMESTDCPDSTTFISSQKLYEQGLSCPITLTRNWGECTSTGDKVECTNKAESCNYDFRFERQQQNCNIYQNTETNIPTYFSSCSPRTDNNDRDWKDIRCVWDQSECDKSTERWEEARLPNNAWFNGCLCEDVFTGVCKEDPSITTTSTTTTSSSSSGGGEEEKEHYQYYCAVSAKGCTDPSSYIPQRLLAKNNINISCPLCPSSPSRSRSPSMTTSSSSPPVSSAPMKSVGSLRPSFSPILSPITISPPLTDDAPSQLPVTDKEQTIAEEYYGSGFDVISGNGSGNNSDELQVLLPAGAIAGIIIVVVIIIILVVIAFVTGGSASCRAAWDRAVINSSSTSTVAERGQQEESNRNNTTKQQHQQSPPPDHDEELTVHHSSATIT</sequence>
<name>A0A1E7ESZ9_9STRA</name>
<protein>
    <submittedName>
        <fullName evidence="3">Uncharacterized protein</fullName>
    </submittedName>
</protein>
<dbReference type="KEGG" id="fcy:FRACYDRAFT_249347"/>
<evidence type="ECO:0000313" key="3">
    <source>
        <dbReference type="EMBL" id="OEU09002.1"/>
    </source>
</evidence>
<organism evidence="3 4">
    <name type="scientific">Fragilariopsis cylindrus CCMP1102</name>
    <dbReference type="NCBI Taxonomy" id="635003"/>
    <lineage>
        <taxon>Eukaryota</taxon>
        <taxon>Sar</taxon>
        <taxon>Stramenopiles</taxon>
        <taxon>Ochrophyta</taxon>
        <taxon>Bacillariophyta</taxon>
        <taxon>Bacillariophyceae</taxon>
        <taxon>Bacillariophycidae</taxon>
        <taxon>Bacillariales</taxon>
        <taxon>Bacillariaceae</taxon>
        <taxon>Fragilariopsis</taxon>
    </lineage>
</organism>
<feature type="region of interest" description="Disordered" evidence="1">
    <location>
        <begin position="625"/>
        <end position="670"/>
    </location>
</feature>
<feature type="compositionally biased region" description="Low complexity" evidence="1">
    <location>
        <begin position="253"/>
        <end position="264"/>
    </location>
</feature>
<keyword evidence="2" id="KW-1133">Transmembrane helix</keyword>
<keyword evidence="2" id="KW-0812">Transmembrane</keyword>
<feature type="region of interest" description="Disordered" evidence="1">
    <location>
        <begin position="490"/>
        <end position="516"/>
    </location>
</feature>
<dbReference type="OrthoDB" id="10476696at2759"/>
<evidence type="ECO:0000256" key="2">
    <source>
        <dbReference type="SAM" id="Phobius"/>
    </source>
</evidence>
<feature type="transmembrane region" description="Helical" evidence="2">
    <location>
        <begin position="579"/>
        <end position="605"/>
    </location>
</feature>
<gene>
    <name evidence="3" type="ORF">FRACYDRAFT_249347</name>
</gene>
<proteinExistence type="predicted"/>
<accession>A0A1E7ESZ9</accession>
<dbReference type="EMBL" id="KV784378">
    <property type="protein sequence ID" value="OEU09002.1"/>
    <property type="molecule type" value="Genomic_DNA"/>
</dbReference>
<dbReference type="Proteomes" id="UP000095751">
    <property type="component" value="Unassembled WGS sequence"/>
</dbReference>